<evidence type="ECO:0000256" key="3">
    <source>
        <dbReference type="ARBA" id="ARBA00022801"/>
    </source>
</evidence>
<dbReference type="PANTHER" id="PTHR43788">
    <property type="entry name" value="DNA2/NAM7 HELICASE FAMILY MEMBER"/>
    <property type="match status" value="1"/>
</dbReference>
<feature type="coiled-coil region" evidence="7">
    <location>
        <begin position="417"/>
        <end position="475"/>
    </location>
</feature>
<dbReference type="SMART" id="SM00487">
    <property type="entry name" value="DEXDc"/>
    <property type="match status" value="1"/>
</dbReference>
<evidence type="ECO:0000259" key="8">
    <source>
        <dbReference type="SMART" id="SM00487"/>
    </source>
</evidence>
<dbReference type="GO" id="GO:0016787">
    <property type="term" value="F:hydrolase activity"/>
    <property type="evidence" value="ECO:0007669"/>
    <property type="project" value="UniProtKB-KW"/>
</dbReference>
<dbReference type="Pfam" id="PF13086">
    <property type="entry name" value="AAA_11"/>
    <property type="match status" value="2"/>
</dbReference>
<dbReference type="InterPro" id="IPR047187">
    <property type="entry name" value="SF1_C_Upf1"/>
</dbReference>
<accession>A0AAE9IYF0</accession>
<dbReference type="InterPro" id="IPR041677">
    <property type="entry name" value="DNA2/NAM7_AAA_11"/>
</dbReference>
<dbReference type="Gene3D" id="3.40.50.300">
    <property type="entry name" value="P-loop containing nucleotide triphosphate hydrolases"/>
    <property type="match status" value="2"/>
</dbReference>
<dbReference type="SUPFAM" id="SSF52540">
    <property type="entry name" value="P-loop containing nucleoside triphosphate hydrolases"/>
    <property type="match status" value="1"/>
</dbReference>
<proteinExistence type="inferred from homology"/>
<dbReference type="InterPro" id="IPR027417">
    <property type="entry name" value="P-loop_NTPase"/>
</dbReference>
<dbReference type="GO" id="GO:0005524">
    <property type="term" value="F:ATP binding"/>
    <property type="evidence" value="ECO:0007669"/>
    <property type="project" value="UniProtKB-KW"/>
</dbReference>
<evidence type="ECO:0000313" key="9">
    <source>
        <dbReference type="EMBL" id="ULU10547.1"/>
    </source>
</evidence>
<keyword evidence="2" id="KW-0547">Nucleotide-binding</keyword>
<evidence type="ECO:0000256" key="5">
    <source>
        <dbReference type="ARBA" id="ARBA00022840"/>
    </source>
</evidence>
<dbReference type="FunFam" id="3.40.50.300:FF:003369">
    <property type="entry name" value="Protein CBG16740"/>
    <property type="match status" value="1"/>
</dbReference>
<evidence type="ECO:0000256" key="4">
    <source>
        <dbReference type="ARBA" id="ARBA00022806"/>
    </source>
</evidence>
<comment type="similarity">
    <text evidence="1">Belongs to the DNA2/NAM7 helicase family.</text>
</comment>
<reference evidence="9 10" key="1">
    <citation type="submission" date="2022-05" db="EMBL/GenBank/DDBJ databases">
        <title>Chromosome-level reference genomes for two strains of Caenorhabditis briggsae: an improved platform for comparative genomics.</title>
        <authorList>
            <person name="Stevens L."/>
            <person name="Andersen E.C."/>
        </authorList>
    </citation>
    <scope>NUCLEOTIDE SEQUENCE [LARGE SCALE GENOMIC DNA]</scope>
    <source>
        <strain evidence="9">QX1410_ONT</strain>
        <tissue evidence="9">Whole-organism</tissue>
    </source>
</reference>
<organism evidence="9 10">
    <name type="scientific">Caenorhabditis briggsae</name>
    <dbReference type="NCBI Taxonomy" id="6238"/>
    <lineage>
        <taxon>Eukaryota</taxon>
        <taxon>Metazoa</taxon>
        <taxon>Ecdysozoa</taxon>
        <taxon>Nematoda</taxon>
        <taxon>Chromadorea</taxon>
        <taxon>Rhabditida</taxon>
        <taxon>Rhabditina</taxon>
        <taxon>Rhabditomorpha</taxon>
        <taxon>Rhabditoidea</taxon>
        <taxon>Rhabditidae</taxon>
        <taxon>Peloderinae</taxon>
        <taxon>Caenorhabditis</taxon>
    </lineage>
</organism>
<comment type="catalytic activity">
    <reaction evidence="6">
        <text>ATP + H2O = ADP + phosphate + H(+)</text>
        <dbReference type="Rhea" id="RHEA:13065"/>
        <dbReference type="ChEBI" id="CHEBI:15377"/>
        <dbReference type="ChEBI" id="CHEBI:15378"/>
        <dbReference type="ChEBI" id="CHEBI:30616"/>
        <dbReference type="ChEBI" id="CHEBI:43474"/>
        <dbReference type="ChEBI" id="CHEBI:456216"/>
        <dbReference type="EC" id="3.6.4.12"/>
    </reaction>
    <physiologicalReaction direction="left-to-right" evidence="6">
        <dbReference type="Rhea" id="RHEA:13066"/>
    </physiologicalReaction>
</comment>
<dbReference type="PANTHER" id="PTHR43788:SF16">
    <property type="entry name" value="HELICASE WITH ZINC FINGER 2"/>
    <property type="match status" value="1"/>
</dbReference>
<sequence>MTANQNLYSGFFLKCLPDNENGEHLIRVACFKPGTTFRKVLELTTNVSCERKFGEIVHFWSLDGEMTDKSHIKFKDDQPPLFQHETAAVNEIVHLIQNHQVNIQDIRPLNVLWHSFLGEINCDRFPPSPARYMFLLIQVNVKKDTFEIELMGGREEDLKQKKSLDITLEQQIANYPEVLKIENDHTCQSENSAWKEIGFFELKKFSDKELTGGIRVIFRLCDSKGLISLKRRRQAYPAKIIKQRINGNEFEDDPNYSIESGSLFEREKKNKIIEEEVVCKLKSESRASFERNFKAGDVFRFESEQNPSNVEFWQKQLQKMMPLYNLTIDDAPESLQVQDILDNHQVEAEKLRKLTDKGFPPMNLNPSQLLAIRMAMNEDRPLVCIQGPPGTGKSHTLSYLLFRIMRSKKQAVVLTPTREALKNLKQMTEKLLKEREQEFQVHEHALMDIKTYHKLIDASDEAKSAIEQIRSIREDAQMGEIAHEDYSESSRRLEKAVCSEVGREILKNVRVVFSTIESSFVTEVMKVQSFQPAMCLVDEAAQVMECQTWPAVLKMKKLVLAGDPKQLPALVKTKLGRDLKLNQSVMERLMLKKENYSWVMLNTQYRSHEEITHWSNSCFYDCHLKSSTKDEKKLVDELNPKPSFTGLYEPMVHIDTSGVKTDPERALTYEQRVTLVTDGEKEYSYSNIGEATYAMQHYKNLLDMGVKPENIALISPYRGQIELLGRMIDEYCKTSNNMDCKNTKIGTVDSVQGQEYDVVIFTSVRNNPKKNFGFVSDVRRLNVVVTRAKRHFVLIGSGYMFKHNHISEVRRLFDTIRNWNQRFHPAVLTGGLPGLDLEPRNNFGFNFENFMKNSEDTDMIAWCEEWIRNGKDPLRAQTDDWKLKKLRDELRSQLYRSLNDENSVMNSATHVLDLSDRENVENYNQIINVKLEQFPVLFRRSICIHSSLQFVDLLMQNLMFSHGFTSTPVIPNQNNGVTNAPKTMIPFYKIRKEFREIFRSRHRNTLSEIAMFVGPCPVRSTYSYRVPIFVCEAEDSTHDSCGDTCGELSDVERRKINRDLFMHSLKDQNDKKMSNKNHRLFVFLKGSEDMVNEEIEEEDPPFDCKSCHEYSFVHEKCNCEGVRAMRTDGKWLRMLPFIVHSKH</sequence>
<dbReference type="InterPro" id="IPR014001">
    <property type="entry name" value="Helicase_ATP-bd"/>
</dbReference>
<dbReference type="AlphaFoldDB" id="A0AAE9IYF0"/>
<feature type="domain" description="Helicase ATP-binding" evidence="8">
    <location>
        <begin position="360"/>
        <end position="614"/>
    </location>
</feature>
<dbReference type="Pfam" id="PF13087">
    <property type="entry name" value="AAA_12"/>
    <property type="match status" value="1"/>
</dbReference>
<keyword evidence="5" id="KW-0067">ATP-binding</keyword>
<name>A0AAE9IYF0_CAEBR</name>
<keyword evidence="4" id="KW-0347">Helicase</keyword>
<evidence type="ECO:0000256" key="6">
    <source>
        <dbReference type="ARBA" id="ARBA00048432"/>
    </source>
</evidence>
<dbReference type="FunFam" id="3.40.50.300:FF:003629">
    <property type="entry name" value="Predicted protein"/>
    <property type="match status" value="1"/>
</dbReference>
<dbReference type="Proteomes" id="UP000827892">
    <property type="component" value="Chromosome I"/>
</dbReference>
<evidence type="ECO:0000313" key="10">
    <source>
        <dbReference type="Proteomes" id="UP000827892"/>
    </source>
</evidence>
<evidence type="ECO:0000256" key="2">
    <source>
        <dbReference type="ARBA" id="ARBA00022741"/>
    </source>
</evidence>
<keyword evidence="7" id="KW-0175">Coiled coil</keyword>
<keyword evidence="3" id="KW-0378">Hydrolase</keyword>
<dbReference type="InterPro" id="IPR050534">
    <property type="entry name" value="Coronavir_polyprotein_1ab"/>
</dbReference>
<gene>
    <name evidence="9" type="ORF">L3Y34_014672</name>
</gene>
<dbReference type="GO" id="GO:0003678">
    <property type="term" value="F:DNA helicase activity"/>
    <property type="evidence" value="ECO:0007669"/>
    <property type="project" value="UniProtKB-EC"/>
</dbReference>
<protein>
    <recommendedName>
        <fullName evidence="8">Helicase ATP-binding domain-containing protein</fullName>
    </recommendedName>
</protein>
<evidence type="ECO:0000256" key="1">
    <source>
        <dbReference type="ARBA" id="ARBA00007913"/>
    </source>
</evidence>
<dbReference type="InterPro" id="IPR041679">
    <property type="entry name" value="DNA2/NAM7-like_C"/>
</dbReference>
<evidence type="ECO:0000256" key="7">
    <source>
        <dbReference type="SAM" id="Coils"/>
    </source>
</evidence>
<dbReference type="EMBL" id="CP090891">
    <property type="protein sequence ID" value="ULU10547.1"/>
    <property type="molecule type" value="Genomic_DNA"/>
</dbReference>
<dbReference type="CDD" id="cd18808">
    <property type="entry name" value="SF1_C_Upf1"/>
    <property type="match status" value="1"/>
</dbReference>